<keyword evidence="2" id="KW-0863">Zinc-finger</keyword>
<reference evidence="6" key="2">
    <citation type="submission" date="2025-08" db="UniProtKB">
        <authorList>
            <consortium name="Ensembl"/>
        </authorList>
    </citation>
    <scope>IDENTIFICATION</scope>
</reference>
<proteinExistence type="predicted"/>
<keyword evidence="4" id="KW-0238">DNA-binding</keyword>
<evidence type="ECO:0000256" key="4">
    <source>
        <dbReference type="ARBA" id="ARBA00023125"/>
    </source>
</evidence>
<dbReference type="GO" id="GO:0008270">
    <property type="term" value="F:zinc ion binding"/>
    <property type="evidence" value="ECO:0007669"/>
    <property type="project" value="UniProtKB-KW"/>
</dbReference>
<reference evidence="6" key="3">
    <citation type="submission" date="2025-09" db="UniProtKB">
        <authorList>
            <consortium name="Ensembl"/>
        </authorList>
    </citation>
    <scope>IDENTIFICATION</scope>
</reference>
<keyword evidence="3" id="KW-0862">Zinc</keyword>
<protein>
    <recommendedName>
        <fullName evidence="5">THAP-type domain-containing protein</fullName>
    </recommendedName>
</protein>
<sequence>MVGCAAFGCSNRSEKGVRMYGFPRDMARSKRWMALVRRQDLLSTNQVKYVGETELMTYDLLAGPL</sequence>
<name>A0A672YHN1_9TELE</name>
<reference evidence="6" key="1">
    <citation type="submission" date="2019-06" db="EMBL/GenBank/DDBJ databases">
        <authorList>
            <consortium name="Wellcome Sanger Institute Data Sharing"/>
        </authorList>
    </citation>
    <scope>NUCLEOTIDE SEQUENCE [LARGE SCALE GENOMIC DNA]</scope>
</reference>
<dbReference type="Pfam" id="PF05485">
    <property type="entry name" value="THAP"/>
    <property type="match status" value="1"/>
</dbReference>
<keyword evidence="7" id="KW-1185">Reference proteome</keyword>
<dbReference type="Proteomes" id="UP000472271">
    <property type="component" value="Chromosome 11"/>
</dbReference>
<dbReference type="GO" id="GO:0003677">
    <property type="term" value="F:DNA binding"/>
    <property type="evidence" value="ECO:0007669"/>
    <property type="project" value="UniProtKB-KW"/>
</dbReference>
<evidence type="ECO:0000259" key="5">
    <source>
        <dbReference type="Pfam" id="PF05485"/>
    </source>
</evidence>
<evidence type="ECO:0000313" key="7">
    <source>
        <dbReference type="Proteomes" id="UP000472271"/>
    </source>
</evidence>
<organism evidence="6 7">
    <name type="scientific">Sphaeramia orbicularis</name>
    <name type="common">orbiculate cardinalfish</name>
    <dbReference type="NCBI Taxonomy" id="375764"/>
    <lineage>
        <taxon>Eukaryota</taxon>
        <taxon>Metazoa</taxon>
        <taxon>Chordata</taxon>
        <taxon>Craniata</taxon>
        <taxon>Vertebrata</taxon>
        <taxon>Euteleostomi</taxon>
        <taxon>Actinopterygii</taxon>
        <taxon>Neopterygii</taxon>
        <taxon>Teleostei</taxon>
        <taxon>Neoteleostei</taxon>
        <taxon>Acanthomorphata</taxon>
        <taxon>Gobiaria</taxon>
        <taxon>Kurtiformes</taxon>
        <taxon>Apogonoidei</taxon>
        <taxon>Apogonidae</taxon>
        <taxon>Apogoninae</taxon>
        <taxon>Sphaeramia</taxon>
    </lineage>
</organism>
<feature type="domain" description="THAP-type" evidence="5">
    <location>
        <begin position="4"/>
        <end position="46"/>
    </location>
</feature>
<dbReference type="AlphaFoldDB" id="A0A672YHN1"/>
<evidence type="ECO:0000313" key="6">
    <source>
        <dbReference type="Ensembl" id="ENSSORP00005004087.1"/>
    </source>
</evidence>
<evidence type="ECO:0000256" key="2">
    <source>
        <dbReference type="ARBA" id="ARBA00022771"/>
    </source>
</evidence>
<evidence type="ECO:0000256" key="3">
    <source>
        <dbReference type="ARBA" id="ARBA00022833"/>
    </source>
</evidence>
<keyword evidence="1" id="KW-0479">Metal-binding</keyword>
<dbReference type="SUPFAM" id="SSF57716">
    <property type="entry name" value="Glucocorticoid receptor-like (DNA-binding domain)"/>
    <property type="match status" value="1"/>
</dbReference>
<dbReference type="InterPro" id="IPR006612">
    <property type="entry name" value="THAP_Znf"/>
</dbReference>
<dbReference type="InParanoid" id="A0A672YHN1"/>
<dbReference type="Ensembl" id="ENSSORT00005004207.1">
    <property type="protein sequence ID" value="ENSSORP00005004087.1"/>
    <property type="gene ID" value="ENSSORG00005002494.1"/>
</dbReference>
<evidence type="ECO:0000256" key="1">
    <source>
        <dbReference type="ARBA" id="ARBA00022723"/>
    </source>
</evidence>
<accession>A0A672YHN1</accession>